<reference evidence="2 3" key="1">
    <citation type="submission" date="2023-03" db="EMBL/GenBank/DDBJ databases">
        <title>Bacillus Genome Sequencing.</title>
        <authorList>
            <person name="Dunlap C."/>
        </authorList>
    </citation>
    <scope>NUCLEOTIDE SEQUENCE [LARGE SCALE GENOMIC DNA]</scope>
    <source>
        <strain evidence="2 3">NRS-38</strain>
    </source>
</reference>
<evidence type="ECO:0000313" key="2">
    <source>
        <dbReference type="EMBL" id="MED5052582.1"/>
    </source>
</evidence>
<organism evidence="2 3">
    <name type="scientific">Anoxybacteroides rupiense</name>
    <dbReference type="NCBI Taxonomy" id="311460"/>
    <lineage>
        <taxon>Bacteria</taxon>
        <taxon>Bacillati</taxon>
        <taxon>Bacillota</taxon>
        <taxon>Bacilli</taxon>
        <taxon>Bacillales</taxon>
        <taxon>Anoxybacillaceae</taxon>
        <taxon>Anoxybacteroides</taxon>
    </lineage>
</organism>
<comment type="caution">
    <text evidence="2">The sequence shown here is derived from an EMBL/GenBank/DDBJ whole genome shotgun (WGS) entry which is preliminary data.</text>
</comment>
<dbReference type="Proteomes" id="UP001339962">
    <property type="component" value="Unassembled WGS sequence"/>
</dbReference>
<dbReference type="InterPro" id="IPR035255">
    <property type="entry name" value="DUF5348"/>
</dbReference>
<gene>
    <name evidence="2" type="ORF">P9850_12215</name>
</gene>
<evidence type="ECO:0000259" key="1">
    <source>
        <dbReference type="Pfam" id="PF17295"/>
    </source>
</evidence>
<accession>A0ABD5IW64</accession>
<protein>
    <submittedName>
        <fullName evidence="2">DUF5348 domain-containing protein</fullName>
    </submittedName>
</protein>
<dbReference type="RefSeq" id="WP_328218800.1">
    <property type="nucleotide sequence ID" value="NZ_JARTLI010000027.1"/>
</dbReference>
<sequence>MFRYEQSMSLEEVKEEFETLNRRIKDVLKKLGTEGENIDCDRDDLDEMFLRSEYIKIADKLDEVRRSIDYLSKPVIEQGHIRHNSQGRYELPSGRYLTSGSSCEILHQYSDREYWLYTQIEHNGEDYYATALGRNVSIDGKMVRVRG</sequence>
<proteinExistence type="predicted"/>
<evidence type="ECO:0000313" key="3">
    <source>
        <dbReference type="Proteomes" id="UP001339962"/>
    </source>
</evidence>
<feature type="domain" description="DUF5348" evidence="1">
    <location>
        <begin position="83"/>
        <end position="131"/>
    </location>
</feature>
<dbReference type="Pfam" id="PF17295">
    <property type="entry name" value="DUF5348"/>
    <property type="match status" value="1"/>
</dbReference>
<dbReference type="EMBL" id="JARTLI010000027">
    <property type="protein sequence ID" value="MED5052582.1"/>
    <property type="molecule type" value="Genomic_DNA"/>
</dbReference>
<name>A0ABD5IW64_9BACL</name>
<dbReference type="AlphaFoldDB" id="A0ABD5IW64"/>